<accession>A0A0D3A4D8</accession>
<evidence type="ECO:0000313" key="1">
    <source>
        <dbReference type="EnsemblPlants" id="Bo1g021580.1"/>
    </source>
</evidence>
<proteinExistence type="predicted"/>
<keyword evidence="2" id="KW-1185">Reference proteome</keyword>
<dbReference type="AlphaFoldDB" id="A0A0D3A4D8"/>
<organism evidence="1 2">
    <name type="scientific">Brassica oleracea var. oleracea</name>
    <dbReference type="NCBI Taxonomy" id="109376"/>
    <lineage>
        <taxon>Eukaryota</taxon>
        <taxon>Viridiplantae</taxon>
        <taxon>Streptophyta</taxon>
        <taxon>Embryophyta</taxon>
        <taxon>Tracheophyta</taxon>
        <taxon>Spermatophyta</taxon>
        <taxon>Magnoliopsida</taxon>
        <taxon>eudicotyledons</taxon>
        <taxon>Gunneridae</taxon>
        <taxon>Pentapetalae</taxon>
        <taxon>rosids</taxon>
        <taxon>malvids</taxon>
        <taxon>Brassicales</taxon>
        <taxon>Brassicaceae</taxon>
        <taxon>Brassiceae</taxon>
        <taxon>Brassica</taxon>
    </lineage>
</organism>
<reference evidence="1 2" key="1">
    <citation type="journal article" date="2014" name="Genome Biol.">
        <title>Transcriptome and methylome profiling reveals relics of genome dominance in the mesopolyploid Brassica oleracea.</title>
        <authorList>
            <person name="Parkin I.A."/>
            <person name="Koh C."/>
            <person name="Tang H."/>
            <person name="Robinson S.J."/>
            <person name="Kagale S."/>
            <person name="Clarke W.E."/>
            <person name="Town C.D."/>
            <person name="Nixon J."/>
            <person name="Krishnakumar V."/>
            <person name="Bidwell S.L."/>
            <person name="Denoeud F."/>
            <person name="Belcram H."/>
            <person name="Links M.G."/>
            <person name="Just J."/>
            <person name="Clarke C."/>
            <person name="Bender T."/>
            <person name="Huebert T."/>
            <person name="Mason A.S."/>
            <person name="Pires J.C."/>
            <person name="Barker G."/>
            <person name="Moore J."/>
            <person name="Walley P.G."/>
            <person name="Manoli S."/>
            <person name="Batley J."/>
            <person name="Edwards D."/>
            <person name="Nelson M.N."/>
            <person name="Wang X."/>
            <person name="Paterson A.H."/>
            <person name="King G."/>
            <person name="Bancroft I."/>
            <person name="Chalhoub B."/>
            <person name="Sharpe A.G."/>
        </authorList>
    </citation>
    <scope>NUCLEOTIDE SEQUENCE</scope>
    <source>
        <strain evidence="1 2">cv. TO1000</strain>
    </source>
</reference>
<dbReference type="HOGENOM" id="CLU_1498306_0_0_1"/>
<name>A0A0D3A4D8_BRAOL</name>
<dbReference type="EnsemblPlants" id="Bo1g021580.1">
    <property type="protein sequence ID" value="Bo1g021580.1"/>
    <property type="gene ID" value="Bo1g021580"/>
</dbReference>
<protein>
    <submittedName>
        <fullName evidence="1">Uncharacterized protein</fullName>
    </submittedName>
</protein>
<reference evidence="1" key="2">
    <citation type="submission" date="2015-03" db="UniProtKB">
        <authorList>
            <consortium name="EnsemblPlants"/>
        </authorList>
    </citation>
    <scope>IDENTIFICATION</scope>
</reference>
<dbReference type="Gramene" id="Bo1g021580.1">
    <property type="protein sequence ID" value="Bo1g021580.1"/>
    <property type="gene ID" value="Bo1g021580"/>
</dbReference>
<evidence type="ECO:0000313" key="2">
    <source>
        <dbReference type="Proteomes" id="UP000032141"/>
    </source>
</evidence>
<dbReference type="Proteomes" id="UP000032141">
    <property type="component" value="Chromosome C1"/>
</dbReference>
<sequence length="180" mass="20602">MESLEILLMDETAIKQTPRRMCMSNLKLFSFGGCKVYDLTSFELLPFSSCSRLSGMYLYLKHCQKLVSLPVPSIKTAVLGCSWLYLTRDNSKTHDALCVITTVSMPRKAMISIDVATPPPRLNSLLPMVYPKNCRDYRRMISSRDKETAVEEAVVSKRGRLYLQEEDTERENNKGRYIIC</sequence>